<dbReference type="InterPro" id="IPR002347">
    <property type="entry name" value="SDR_fam"/>
</dbReference>
<dbReference type="SUPFAM" id="SSF51735">
    <property type="entry name" value="NAD(P)-binding Rossmann-fold domains"/>
    <property type="match status" value="1"/>
</dbReference>
<dbReference type="PANTHER" id="PTHR43008">
    <property type="entry name" value="BENZIL REDUCTASE"/>
    <property type="match status" value="1"/>
</dbReference>
<dbReference type="FunFam" id="3.40.50.720:FF:000084">
    <property type="entry name" value="Short-chain dehydrogenase reductase"/>
    <property type="match status" value="1"/>
</dbReference>
<evidence type="ECO:0000313" key="4">
    <source>
        <dbReference type="Proteomes" id="UP000541033"/>
    </source>
</evidence>
<comment type="caution">
    <text evidence="3">The sequence shown here is derived from an EMBL/GenBank/DDBJ whole genome shotgun (WGS) entry which is preliminary data.</text>
</comment>
<dbReference type="AlphaFoldDB" id="A0A7X5R370"/>
<proteinExistence type="inferred from homology"/>
<keyword evidence="2" id="KW-0560">Oxidoreductase</keyword>
<dbReference type="RefSeq" id="WP_167151370.1">
    <property type="nucleotide sequence ID" value="NZ_JAAMOX010000002.1"/>
</dbReference>
<dbReference type="CDD" id="cd05233">
    <property type="entry name" value="SDR_c"/>
    <property type="match status" value="1"/>
</dbReference>
<dbReference type="PANTHER" id="PTHR43008:SF4">
    <property type="entry name" value="CHAIN DEHYDROGENASE, PUTATIVE (AFU_ORTHOLOGUE AFUA_4G08710)-RELATED"/>
    <property type="match status" value="1"/>
</dbReference>
<dbReference type="EMBL" id="JAAMOX010000002">
    <property type="protein sequence ID" value="NIH54808.1"/>
    <property type="molecule type" value="Genomic_DNA"/>
</dbReference>
<dbReference type="InterPro" id="IPR036291">
    <property type="entry name" value="NAD(P)-bd_dom_sf"/>
</dbReference>
<dbReference type="GO" id="GO:0050664">
    <property type="term" value="F:oxidoreductase activity, acting on NAD(P)H, oxygen as acceptor"/>
    <property type="evidence" value="ECO:0007669"/>
    <property type="project" value="TreeGrafter"/>
</dbReference>
<evidence type="ECO:0000256" key="1">
    <source>
        <dbReference type="ARBA" id="ARBA00006484"/>
    </source>
</evidence>
<reference evidence="3 4" key="1">
    <citation type="submission" date="2020-02" db="EMBL/GenBank/DDBJ databases">
        <title>Sequencing the genomes of 1000 actinobacteria strains.</title>
        <authorList>
            <person name="Klenk H.-P."/>
        </authorList>
    </citation>
    <scope>NUCLEOTIDE SEQUENCE [LARGE SCALE GENOMIC DNA]</scope>
    <source>
        <strain evidence="3 4">DSM 27960</strain>
    </source>
</reference>
<dbReference type="Pfam" id="PF13561">
    <property type="entry name" value="adh_short_C2"/>
    <property type="match status" value="1"/>
</dbReference>
<keyword evidence="4" id="KW-1185">Reference proteome</keyword>
<sequence>MDRRVSLVTGGASGIGLAVARRLRSEGDVVVVDTNTTTFGHLRDEGLTPIEADVTATGDWKALAAELVTTFGRLDYLVHNAGTAPIVSLRDATDEQLDLTYSTNVRSVLIGTRELWDLLVASQGSIVNIASVAALVGQDRSAGYVASKGAVLSATRALAIELAPFGVRVNSVCPGTTMTPMLERHFQNLPNGEEAQRQVTARHPIGRLLTPEDIVPSVLHLLRRELSGGMTGANIVVDGGLTATFDYGNSFAGGSES</sequence>
<organism evidence="3 4">
    <name type="scientific">Lysinibacter cavernae</name>
    <dbReference type="NCBI Taxonomy" id="1640652"/>
    <lineage>
        <taxon>Bacteria</taxon>
        <taxon>Bacillati</taxon>
        <taxon>Actinomycetota</taxon>
        <taxon>Actinomycetes</taxon>
        <taxon>Micrococcales</taxon>
        <taxon>Microbacteriaceae</taxon>
        <taxon>Lysinibacter</taxon>
    </lineage>
</organism>
<dbReference type="PRINTS" id="PR00080">
    <property type="entry name" value="SDRFAMILY"/>
</dbReference>
<comment type="similarity">
    <text evidence="1">Belongs to the short-chain dehydrogenases/reductases (SDR) family.</text>
</comment>
<evidence type="ECO:0000256" key="2">
    <source>
        <dbReference type="ARBA" id="ARBA00023002"/>
    </source>
</evidence>
<evidence type="ECO:0000313" key="3">
    <source>
        <dbReference type="EMBL" id="NIH54808.1"/>
    </source>
</evidence>
<dbReference type="PRINTS" id="PR00081">
    <property type="entry name" value="GDHRDH"/>
</dbReference>
<gene>
    <name evidence="3" type="ORF">FHX76_002704</name>
</gene>
<dbReference type="Gene3D" id="3.40.50.720">
    <property type="entry name" value="NAD(P)-binding Rossmann-like Domain"/>
    <property type="match status" value="1"/>
</dbReference>
<protein>
    <submittedName>
        <fullName evidence="3">NAD(P)-dependent dehydrogenase (Short-subunit alcohol dehydrogenase family)</fullName>
    </submittedName>
</protein>
<name>A0A7X5R370_9MICO</name>
<accession>A0A7X5R370</accession>
<dbReference type="Proteomes" id="UP000541033">
    <property type="component" value="Unassembled WGS sequence"/>
</dbReference>